<proteinExistence type="predicted"/>
<dbReference type="InterPro" id="IPR003609">
    <property type="entry name" value="Pan_app"/>
</dbReference>
<dbReference type="AlphaFoldDB" id="A0A813RU38"/>
<dbReference type="Proteomes" id="UP000663860">
    <property type="component" value="Unassembled WGS sequence"/>
</dbReference>
<dbReference type="SUPFAM" id="SSF57414">
    <property type="entry name" value="Hairpin loop containing domain-like"/>
    <property type="match status" value="1"/>
</dbReference>
<dbReference type="Pfam" id="PF00024">
    <property type="entry name" value="PAN_1"/>
    <property type="match status" value="1"/>
</dbReference>
<name>A0A813RU38_9BILA</name>
<dbReference type="Proteomes" id="UP000663868">
    <property type="component" value="Unassembled WGS sequence"/>
</dbReference>
<evidence type="ECO:0000313" key="3">
    <source>
        <dbReference type="EMBL" id="CAF4173471.1"/>
    </source>
</evidence>
<organism evidence="2 4">
    <name type="scientific">Adineta steineri</name>
    <dbReference type="NCBI Taxonomy" id="433720"/>
    <lineage>
        <taxon>Eukaryota</taxon>
        <taxon>Metazoa</taxon>
        <taxon>Spiralia</taxon>
        <taxon>Gnathifera</taxon>
        <taxon>Rotifera</taxon>
        <taxon>Eurotatoria</taxon>
        <taxon>Bdelloidea</taxon>
        <taxon>Adinetida</taxon>
        <taxon>Adinetidae</taxon>
        <taxon>Adineta</taxon>
    </lineage>
</organism>
<evidence type="ECO:0000313" key="2">
    <source>
        <dbReference type="EMBL" id="CAF0785153.1"/>
    </source>
</evidence>
<feature type="domain" description="Apple" evidence="1">
    <location>
        <begin position="24"/>
        <end position="60"/>
    </location>
</feature>
<protein>
    <recommendedName>
        <fullName evidence="1">Apple domain-containing protein</fullName>
    </recommendedName>
</protein>
<accession>A0A813RU38</accession>
<dbReference type="EMBL" id="CAJNOE010000037">
    <property type="protein sequence ID" value="CAF0785153.1"/>
    <property type="molecule type" value="Genomic_DNA"/>
</dbReference>
<gene>
    <name evidence="2" type="ORF">IZO911_LOCUS6074</name>
    <name evidence="3" type="ORF">KXQ929_LOCUS38530</name>
</gene>
<sequence>MSIMTGWQFHCVNRTCVPCTTVIVLNIFECRTACLAKFQCKAATYHQSTSNCDLFVDLSKYNGTMLTDINIVTMIVTDGTRNPSESEVNWVINGDAETGPCQSGSGVTHPTGWSYSGTITQMYYGNVVGNQMLTDPGPSNRGNCHFYGGNSASTTMWQTRNMTSSINPLLIDSQKVWFDFYAWIGGYLDQDDNAQVSLTFLNQSNQNVGNSTILGPVLAVDRGNKTSLVFRQAIGPVPVGARTFTVKVTMTRASGVSNGGDIDSIVLFLYQ</sequence>
<comment type="caution">
    <text evidence="2">The sequence shown here is derived from an EMBL/GenBank/DDBJ whole genome shotgun (WGS) entry which is preliminary data.</text>
</comment>
<evidence type="ECO:0000259" key="1">
    <source>
        <dbReference type="Pfam" id="PF00024"/>
    </source>
</evidence>
<reference evidence="2" key="1">
    <citation type="submission" date="2021-02" db="EMBL/GenBank/DDBJ databases">
        <authorList>
            <person name="Nowell W R."/>
        </authorList>
    </citation>
    <scope>NUCLEOTIDE SEQUENCE</scope>
</reference>
<evidence type="ECO:0000313" key="4">
    <source>
        <dbReference type="Proteomes" id="UP000663860"/>
    </source>
</evidence>
<dbReference type="EMBL" id="CAJOBB010006920">
    <property type="protein sequence ID" value="CAF4173471.1"/>
    <property type="molecule type" value="Genomic_DNA"/>
</dbReference>